<sequence>MITLFVAVVSIVASYLLLRTSKLKAPYPPGPKGLPFLGNIFQIPGSRQWLKFSEWAKEYGPILHLTVGPQHIVVLNSPDVVEELFIDKNKLFSDRLAPYVAADIVSDGQRIIYLQNDSAEFKTLHKVHHQALSSSASRAYRPMQELEATVLLYDLLCDSENKKGLVARGDPRWMSHVQRFALSVARYIIYGEPAKNMDDPGIAAIWDTVADITTISLPGAFLADTFSFLRMLPDVVSPWRIKAKKMQQKHFDHYVSYVDGVRNDLRNNITRPPNIVGDYLVARAEAGADIGNQSGGASCTYELPGKGLAENGWMRDRMLAMAASSILEAGLGTTSATIFTFLLIMLGNRPALRKAQEELDNVVGSDRLPTFEDESQLPYVVACVKESLRCKPMTPLAIPHAAAEDTIYRGYLIPKGATVFGNVWALHMDENRFSNPEQFIPERWLTVEEEQKEGQPLKYKPVRIRAGPERDRDIYTFGWGRRFCTGNYVAEASVFIAAVRILWAFDLELDEDAPNVDWTNEESYCGDLVPFPNPFPLRFRPRSQRHVEVIRGAPGLEGWR</sequence>
<evidence type="ECO:0008006" key="17">
    <source>
        <dbReference type="Google" id="ProtNLM"/>
    </source>
</evidence>
<keyword evidence="9" id="KW-0560">Oxidoreductase</keyword>
<evidence type="ECO:0000256" key="5">
    <source>
        <dbReference type="ARBA" id="ARBA00022617"/>
    </source>
</evidence>
<keyword evidence="11" id="KW-0503">Monooxygenase</keyword>
<evidence type="ECO:0000256" key="12">
    <source>
        <dbReference type="ARBA" id="ARBA00023136"/>
    </source>
</evidence>
<dbReference type="GO" id="GO:0016020">
    <property type="term" value="C:membrane"/>
    <property type="evidence" value="ECO:0007669"/>
    <property type="project" value="UniProtKB-SubCell"/>
</dbReference>
<evidence type="ECO:0000256" key="3">
    <source>
        <dbReference type="ARBA" id="ARBA00005179"/>
    </source>
</evidence>
<keyword evidence="5 14" id="KW-0349">Heme</keyword>
<evidence type="ECO:0000256" key="8">
    <source>
        <dbReference type="ARBA" id="ARBA00022989"/>
    </source>
</evidence>
<keyword evidence="10 14" id="KW-0408">Iron</keyword>
<comment type="subcellular location">
    <subcellularLocation>
        <location evidence="2">Membrane</location>
        <topology evidence="2">Single-pass membrane protein</topology>
    </subcellularLocation>
</comment>
<dbReference type="SUPFAM" id="SSF48264">
    <property type="entry name" value="Cytochrome P450"/>
    <property type="match status" value="1"/>
</dbReference>
<evidence type="ECO:0000313" key="15">
    <source>
        <dbReference type="EMBL" id="KAG7085476.1"/>
    </source>
</evidence>
<dbReference type="Proteomes" id="UP001049176">
    <property type="component" value="Chromosome 11"/>
</dbReference>
<reference evidence="15" key="1">
    <citation type="journal article" date="2021" name="Genome Biol. Evol.">
        <title>The assembled and annotated genome of the fairy-ring fungus Marasmius oreades.</title>
        <authorList>
            <person name="Hiltunen M."/>
            <person name="Ament-Velasquez S.L."/>
            <person name="Johannesson H."/>
        </authorList>
    </citation>
    <scope>NUCLEOTIDE SEQUENCE</scope>
    <source>
        <strain evidence="15">03SP1</strain>
    </source>
</reference>
<dbReference type="CDD" id="cd11065">
    <property type="entry name" value="CYP64-like"/>
    <property type="match status" value="1"/>
</dbReference>
<dbReference type="PRINTS" id="PR00385">
    <property type="entry name" value="P450"/>
</dbReference>
<comment type="caution">
    <text evidence="15">The sequence shown here is derived from an EMBL/GenBank/DDBJ whole genome shotgun (WGS) entry which is preliminary data.</text>
</comment>
<evidence type="ECO:0000256" key="13">
    <source>
        <dbReference type="ARBA" id="ARBA00023180"/>
    </source>
</evidence>
<evidence type="ECO:0000256" key="9">
    <source>
        <dbReference type="ARBA" id="ARBA00023002"/>
    </source>
</evidence>
<dbReference type="OrthoDB" id="2962590at2759"/>
<keyword evidence="8" id="KW-1133">Transmembrane helix</keyword>
<dbReference type="RefSeq" id="XP_043001947.1">
    <property type="nucleotide sequence ID" value="XM_043159992.1"/>
</dbReference>
<dbReference type="GO" id="GO:0004497">
    <property type="term" value="F:monooxygenase activity"/>
    <property type="evidence" value="ECO:0007669"/>
    <property type="project" value="UniProtKB-KW"/>
</dbReference>
<dbReference type="InterPro" id="IPR050364">
    <property type="entry name" value="Cytochrome_P450_fung"/>
</dbReference>
<dbReference type="Gene3D" id="1.10.630.10">
    <property type="entry name" value="Cytochrome P450"/>
    <property type="match status" value="1"/>
</dbReference>
<protein>
    <recommendedName>
        <fullName evidence="17">Cytochrome P450</fullName>
    </recommendedName>
</protein>
<dbReference type="KEGG" id="more:E1B28_003038"/>
<organism evidence="15 16">
    <name type="scientific">Marasmius oreades</name>
    <name type="common">fairy-ring Marasmius</name>
    <dbReference type="NCBI Taxonomy" id="181124"/>
    <lineage>
        <taxon>Eukaryota</taxon>
        <taxon>Fungi</taxon>
        <taxon>Dikarya</taxon>
        <taxon>Basidiomycota</taxon>
        <taxon>Agaricomycotina</taxon>
        <taxon>Agaricomycetes</taxon>
        <taxon>Agaricomycetidae</taxon>
        <taxon>Agaricales</taxon>
        <taxon>Marasmiineae</taxon>
        <taxon>Marasmiaceae</taxon>
        <taxon>Marasmius</taxon>
    </lineage>
</organism>
<dbReference type="PRINTS" id="PR00463">
    <property type="entry name" value="EP450I"/>
</dbReference>
<evidence type="ECO:0000256" key="7">
    <source>
        <dbReference type="ARBA" id="ARBA00022723"/>
    </source>
</evidence>
<comment type="pathway">
    <text evidence="3">Secondary metabolite biosynthesis.</text>
</comment>
<keyword evidence="13" id="KW-0325">Glycoprotein</keyword>
<keyword evidence="16" id="KW-1185">Reference proteome</keyword>
<comment type="similarity">
    <text evidence="4">Belongs to the cytochrome P450 family.</text>
</comment>
<keyword evidence="7 14" id="KW-0479">Metal-binding</keyword>
<dbReference type="Pfam" id="PF00067">
    <property type="entry name" value="p450"/>
    <property type="match status" value="1"/>
</dbReference>
<evidence type="ECO:0000256" key="4">
    <source>
        <dbReference type="ARBA" id="ARBA00010617"/>
    </source>
</evidence>
<evidence type="ECO:0000256" key="1">
    <source>
        <dbReference type="ARBA" id="ARBA00001971"/>
    </source>
</evidence>
<dbReference type="GO" id="GO:0005506">
    <property type="term" value="F:iron ion binding"/>
    <property type="evidence" value="ECO:0007669"/>
    <property type="project" value="InterPro"/>
</dbReference>
<dbReference type="GO" id="GO:0020037">
    <property type="term" value="F:heme binding"/>
    <property type="evidence" value="ECO:0007669"/>
    <property type="project" value="InterPro"/>
</dbReference>
<dbReference type="GO" id="GO:0016705">
    <property type="term" value="F:oxidoreductase activity, acting on paired donors, with incorporation or reduction of molecular oxygen"/>
    <property type="evidence" value="ECO:0007669"/>
    <property type="project" value="InterPro"/>
</dbReference>
<dbReference type="EMBL" id="CM032191">
    <property type="protein sequence ID" value="KAG7085476.1"/>
    <property type="molecule type" value="Genomic_DNA"/>
</dbReference>
<gene>
    <name evidence="15" type="ORF">E1B28_003038</name>
</gene>
<dbReference type="InterPro" id="IPR002401">
    <property type="entry name" value="Cyt_P450_E_grp-I"/>
</dbReference>
<evidence type="ECO:0000256" key="14">
    <source>
        <dbReference type="PIRSR" id="PIRSR602401-1"/>
    </source>
</evidence>
<evidence type="ECO:0000256" key="10">
    <source>
        <dbReference type="ARBA" id="ARBA00023004"/>
    </source>
</evidence>
<dbReference type="GeneID" id="66072114"/>
<dbReference type="AlphaFoldDB" id="A0A9P7RLK7"/>
<dbReference type="InterPro" id="IPR036396">
    <property type="entry name" value="Cyt_P450_sf"/>
</dbReference>
<evidence type="ECO:0000256" key="2">
    <source>
        <dbReference type="ARBA" id="ARBA00004167"/>
    </source>
</evidence>
<name>A0A9P7RLK7_9AGAR</name>
<comment type="cofactor">
    <cofactor evidence="1 14">
        <name>heme</name>
        <dbReference type="ChEBI" id="CHEBI:30413"/>
    </cofactor>
</comment>
<dbReference type="InterPro" id="IPR001128">
    <property type="entry name" value="Cyt_P450"/>
</dbReference>
<dbReference type="PANTHER" id="PTHR46300:SF2">
    <property type="entry name" value="CYTOCHROME P450 MONOOXYGENASE ALNH-RELATED"/>
    <property type="match status" value="1"/>
</dbReference>
<evidence type="ECO:0000313" key="16">
    <source>
        <dbReference type="Proteomes" id="UP001049176"/>
    </source>
</evidence>
<evidence type="ECO:0000256" key="11">
    <source>
        <dbReference type="ARBA" id="ARBA00023033"/>
    </source>
</evidence>
<keyword evidence="6" id="KW-0812">Transmembrane</keyword>
<dbReference type="PANTHER" id="PTHR46300">
    <property type="entry name" value="P450, PUTATIVE (EUROFUNG)-RELATED-RELATED"/>
    <property type="match status" value="1"/>
</dbReference>
<accession>A0A9P7RLK7</accession>
<evidence type="ECO:0000256" key="6">
    <source>
        <dbReference type="ARBA" id="ARBA00022692"/>
    </source>
</evidence>
<feature type="binding site" description="axial binding residue" evidence="14">
    <location>
        <position position="484"/>
    </location>
    <ligand>
        <name>heme</name>
        <dbReference type="ChEBI" id="CHEBI:30413"/>
    </ligand>
    <ligandPart>
        <name>Fe</name>
        <dbReference type="ChEBI" id="CHEBI:18248"/>
    </ligandPart>
</feature>
<proteinExistence type="inferred from homology"/>
<keyword evidence="12" id="KW-0472">Membrane</keyword>